<dbReference type="SUPFAM" id="SSF56672">
    <property type="entry name" value="DNA/RNA polymerases"/>
    <property type="match status" value="1"/>
</dbReference>
<evidence type="ECO:0008006" key="3">
    <source>
        <dbReference type="Google" id="ProtNLM"/>
    </source>
</evidence>
<dbReference type="PANTHER" id="PTHR24559">
    <property type="entry name" value="TRANSPOSON TY3-I GAG-POL POLYPROTEIN"/>
    <property type="match status" value="1"/>
</dbReference>
<keyword evidence="2" id="KW-1185">Reference proteome</keyword>
<accession>A0AAF0QZ63</accession>
<dbReference type="InterPro" id="IPR043502">
    <property type="entry name" value="DNA/RNA_pol_sf"/>
</dbReference>
<gene>
    <name evidence="1" type="ORF">MTR67_026564</name>
</gene>
<dbReference type="InterPro" id="IPR043128">
    <property type="entry name" value="Rev_trsase/Diguanyl_cyclase"/>
</dbReference>
<organism evidence="1 2">
    <name type="scientific">Solanum verrucosum</name>
    <dbReference type="NCBI Taxonomy" id="315347"/>
    <lineage>
        <taxon>Eukaryota</taxon>
        <taxon>Viridiplantae</taxon>
        <taxon>Streptophyta</taxon>
        <taxon>Embryophyta</taxon>
        <taxon>Tracheophyta</taxon>
        <taxon>Spermatophyta</taxon>
        <taxon>Magnoliopsida</taxon>
        <taxon>eudicotyledons</taxon>
        <taxon>Gunneridae</taxon>
        <taxon>Pentapetalae</taxon>
        <taxon>asterids</taxon>
        <taxon>lamiids</taxon>
        <taxon>Solanales</taxon>
        <taxon>Solanaceae</taxon>
        <taxon>Solanoideae</taxon>
        <taxon>Solaneae</taxon>
        <taxon>Solanum</taxon>
    </lineage>
</organism>
<dbReference type="Gene3D" id="3.30.70.270">
    <property type="match status" value="1"/>
</dbReference>
<sequence>MQFHALFLETYVPQTLRDRKKDDFMALEQVRMIVAAYESKFHALSRYEIPGRENLKWEGVYKPKPPKFISFVRSRKLVGQGYLAYLTHIWDVDVESQSVESIPIVSEFNEVFHTNFPGMPPDRDIDFYIDLEPATRPISIPPYCMALAYFRDLKAEIQELLDIGFIRSSASLGRAPVLFIKKNDDDILVYSKIMEERVDHLCIVLGVLGKQKLYAKIFKCEFWLTSIAFSGHVVSNEGYEVITDNHSLQHVFTQKDKNLRHRGWMELLKDYYVIIQYRPGKANMVADILSQKTVSMGSLAFLGVSKRPLAKEIQTFKSKFMLFVIRER</sequence>
<protein>
    <recommendedName>
        <fullName evidence="3">Reverse transcriptase RNase H-like domain-containing protein</fullName>
    </recommendedName>
</protein>
<proteinExistence type="predicted"/>
<evidence type="ECO:0000313" key="1">
    <source>
        <dbReference type="EMBL" id="WMV33179.1"/>
    </source>
</evidence>
<name>A0AAF0QZ63_SOLVR</name>
<dbReference type="Gene3D" id="3.10.10.10">
    <property type="entry name" value="HIV Type 1 Reverse Transcriptase, subunit A, domain 1"/>
    <property type="match status" value="1"/>
</dbReference>
<dbReference type="PANTHER" id="PTHR24559:SF444">
    <property type="entry name" value="REVERSE TRANSCRIPTASE DOMAIN-CONTAINING PROTEIN"/>
    <property type="match status" value="1"/>
</dbReference>
<dbReference type="AlphaFoldDB" id="A0AAF0QZ63"/>
<evidence type="ECO:0000313" key="2">
    <source>
        <dbReference type="Proteomes" id="UP001234989"/>
    </source>
</evidence>
<dbReference type="EMBL" id="CP133617">
    <property type="protein sequence ID" value="WMV33179.1"/>
    <property type="molecule type" value="Genomic_DNA"/>
</dbReference>
<dbReference type="Proteomes" id="UP001234989">
    <property type="component" value="Chromosome 6"/>
</dbReference>
<dbReference type="InterPro" id="IPR053134">
    <property type="entry name" value="RNA-dir_DNA_polymerase"/>
</dbReference>
<reference evidence="1" key="1">
    <citation type="submission" date="2023-08" db="EMBL/GenBank/DDBJ databases">
        <title>A de novo genome assembly of Solanum verrucosum Schlechtendal, a Mexican diploid species geographically isolated from the other diploid A-genome species in potato relatives.</title>
        <authorList>
            <person name="Hosaka K."/>
        </authorList>
    </citation>
    <scope>NUCLEOTIDE SEQUENCE</scope>
    <source>
        <tissue evidence="1">Young leaves</tissue>
    </source>
</reference>